<dbReference type="InterPro" id="IPR011701">
    <property type="entry name" value="MFS"/>
</dbReference>
<feature type="transmembrane region" description="Helical" evidence="9">
    <location>
        <begin position="94"/>
        <end position="118"/>
    </location>
</feature>
<comment type="caution">
    <text evidence="11">The sequence shown here is derived from an EMBL/GenBank/DDBJ whole genome shotgun (WGS) entry which is preliminary data.</text>
</comment>
<dbReference type="InterPro" id="IPR051084">
    <property type="entry name" value="H+-coupled_symporters"/>
</dbReference>
<dbReference type="PANTHER" id="PTHR43528">
    <property type="entry name" value="ALPHA-KETOGLUTARATE PERMEASE"/>
    <property type="match status" value="1"/>
</dbReference>
<keyword evidence="5 9" id="KW-0812">Transmembrane</keyword>
<sequence length="442" mass="47407">MATINQAAGQAEVVPSGSKAMAVIRVTSGNFLEMYDFMIYAYYAAYIGRAFFPEKNPFASLMLSLGIFGGGFLMRPLGAIILGAYIDHYGRRRGLILTLAMMAVGLALVALTPSYATIGIAAPIIVVVGRIVQGLSAGVELGGVSVYLAEIAPPGRQGFFCSWQSASQQVAVAVAAIIGVVLSLSLTHEQMADWGWRIPLLIGCLIVPLLFVLRRSLQETEAFARRKHPAIRAILVSLVEHWRIVLLGMMLITMTTVSFYLITAYTPTFGGHELHLSPLLAMLVTLCVAVSNFIWLPIGGILSDRIGRRPILLAITVLALVSAYPLMLWLTHNVSFTHLLLAELWLSFIFGLYNGAAVPFLAEIMPEAVRTTGFSLAYSLATAVFGGFTPAICTQLIHSTGDRAMPGLWLSLAALLGLIATLLITGLRGRAILGVGTRSTAA</sequence>
<evidence type="ECO:0000256" key="4">
    <source>
        <dbReference type="ARBA" id="ARBA00022475"/>
    </source>
</evidence>
<keyword evidence="12" id="KW-1185">Reference proteome</keyword>
<dbReference type="RefSeq" id="WP_227305538.1">
    <property type="nucleotide sequence ID" value="NZ_JAESVA010000001.1"/>
</dbReference>
<dbReference type="Pfam" id="PF07690">
    <property type="entry name" value="MFS_1"/>
    <property type="match status" value="1"/>
</dbReference>
<dbReference type="FunFam" id="1.20.1250.20:FF:000001">
    <property type="entry name" value="Dicarboxylate MFS transporter"/>
    <property type="match status" value="1"/>
</dbReference>
<dbReference type="AlphaFoldDB" id="A0A963YZJ1"/>
<feature type="transmembrane region" description="Helical" evidence="9">
    <location>
        <begin position="58"/>
        <end position="82"/>
    </location>
</feature>
<feature type="transmembrane region" description="Helical" evidence="9">
    <location>
        <begin position="409"/>
        <end position="427"/>
    </location>
</feature>
<keyword evidence="6" id="KW-0769">Symport</keyword>
<evidence type="ECO:0000256" key="8">
    <source>
        <dbReference type="ARBA" id="ARBA00023136"/>
    </source>
</evidence>
<evidence type="ECO:0000256" key="9">
    <source>
        <dbReference type="SAM" id="Phobius"/>
    </source>
</evidence>
<keyword evidence="3" id="KW-0813">Transport</keyword>
<feature type="transmembrane region" description="Helical" evidence="9">
    <location>
        <begin position="274"/>
        <end position="298"/>
    </location>
</feature>
<dbReference type="GO" id="GO:0005886">
    <property type="term" value="C:plasma membrane"/>
    <property type="evidence" value="ECO:0007669"/>
    <property type="project" value="UniProtKB-SubCell"/>
</dbReference>
<feature type="transmembrane region" description="Helical" evidence="9">
    <location>
        <begin position="124"/>
        <end position="149"/>
    </location>
</feature>
<comment type="subcellular location">
    <subcellularLocation>
        <location evidence="1">Cell membrane</location>
        <topology evidence="1">Multi-pass membrane protein</topology>
    </subcellularLocation>
</comment>
<dbReference type="PROSITE" id="PS00216">
    <property type="entry name" value="SUGAR_TRANSPORT_1"/>
    <property type="match status" value="2"/>
</dbReference>
<evidence type="ECO:0000313" key="11">
    <source>
        <dbReference type="EMBL" id="MCB8879068.1"/>
    </source>
</evidence>
<name>A0A963YZJ1_9PROT</name>
<feature type="transmembrane region" description="Helical" evidence="9">
    <location>
        <begin position="310"/>
        <end position="332"/>
    </location>
</feature>
<dbReference type="InterPro" id="IPR036259">
    <property type="entry name" value="MFS_trans_sf"/>
</dbReference>
<evidence type="ECO:0000256" key="2">
    <source>
        <dbReference type="ARBA" id="ARBA00008240"/>
    </source>
</evidence>
<gene>
    <name evidence="11" type="ORF">ACELLULO517_02395</name>
</gene>
<dbReference type="SUPFAM" id="SSF103473">
    <property type="entry name" value="MFS general substrate transporter"/>
    <property type="match status" value="1"/>
</dbReference>
<dbReference type="InterPro" id="IPR020846">
    <property type="entry name" value="MFS_dom"/>
</dbReference>
<accession>A0A963YZJ1</accession>
<dbReference type="PROSITE" id="PS50850">
    <property type="entry name" value="MFS"/>
    <property type="match status" value="1"/>
</dbReference>
<evidence type="ECO:0000256" key="7">
    <source>
        <dbReference type="ARBA" id="ARBA00022989"/>
    </source>
</evidence>
<feature type="domain" description="Major facilitator superfamily (MFS) profile" evidence="10">
    <location>
        <begin position="22"/>
        <end position="429"/>
    </location>
</feature>
<feature type="transmembrane region" description="Helical" evidence="9">
    <location>
        <begin position="170"/>
        <end position="188"/>
    </location>
</feature>
<comment type="similarity">
    <text evidence="2">Belongs to the major facilitator superfamily. Metabolite:H+ Symporter (MHS) family (TC 2.A.1.6) family.</text>
</comment>
<dbReference type="PANTHER" id="PTHR43528:SF6">
    <property type="entry name" value="CITRATE-PROTON SYMPORTER"/>
    <property type="match status" value="1"/>
</dbReference>
<dbReference type="Gene3D" id="1.20.1250.20">
    <property type="entry name" value="MFS general substrate transporter like domains"/>
    <property type="match status" value="2"/>
</dbReference>
<feature type="transmembrane region" description="Helical" evidence="9">
    <location>
        <begin position="194"/>
        <end position="213"/>
    </location>
</feature>
<evidence type="ECO:0000259" key="10">
    <source>
        <dbReference type="PROSITE" id="PS50850"/>
    </source>
</evidence>
<evidence type="ECO:0000256" key="6">
    <source>
        <dbReference type="ARBA" id="ARBA00022847"/>
    </source>
</evidence>
<evidence type="ECO:0000256" key="5">
    <source>
        <dbReference type="ARBA" id="ARBA00022692"/>
    </source>
</evidence>
<dbReference type="InterPro" id="IPR005829">
    <property type="entry name" value="Sugar_transporter_CS"/>
</dbReference>
<protein>
    <submittedName>
        <fullName evidence="11">MFS transporter</fullName>
    </submittedName>
</protein>
<dbReference type="EMBL" id="JAESVA010000001">
    <property type="protein sequence ID" value="MCB8879068.1"/>
    <property type="molecule type" value="Genomic_DNA"/>
</dbReference>
<proteinExistence type="inferred from homology"/>
<dbReference type="Proteomes" id="UP000721844">
    <property type="component" value="Unassembled WGS sequence"/>
</dbReference>
<feature type="transmembrane region" description="Helical" evidence="9">
    <location>
        <begin position="376"/>
        <end position="397"/>
    </location>
</feature>
<organism evidence="11 12">
    <name type="scientific">Acidisoma cellulosilyticum</name>
    <dbReference type="NCBI Taxonomy" id="2802395"/>
    <lineage>
        <taxon>Bacteria</taxon>
        <taxon>Pseudomonadati</taxon>
        <taxon>Pseudomonadota</taxon>
        <taxon>Alphaproteobacteria</taxon>
        <taxon>Acetobacterales</taxon>
        <taxon>Acidocellaceae</taxon>
        <taxon>Acidisoma</taxon>
    </lineage>
</organism>
<feature type="transmembrane region" description="Helical" evidence="9">
    <location>
        <begin position="34"/>
        <end position="52"/>
    </location>
</feature>
<evidence type="ECO:0000256" key="1">
    <source>
        <dbReference type="ARBA" id="ARBA00004651"/>
    </source>
</evidence>
<dbReference type="NCBIfam" id="NF011656">
    <property type="entry name" value="PRK15075.1"/>
    <property type="match status" value="1"/>
</dbReference>
<feature type="transmembrane region" description="Helical" evidence="9">
    <location>
        <begin position="234"/>
        <end position="262"/>
    </location>
</feature>
<keyword evidence="7 9" id="KW-1133">Transmembrane helix</keyword>
<dbReference type="GO" id="GO:0015293">
    <property type="term" value="F:symporter activity"/>
    <property type="evidence" value="ECO:0007669"/>
    <property type="project" value="UniProtKB-KW"/>
</dbReference>
<feature type="transmembrane region" description="Helical" evidence="9">
    <location>
        <begin position="344"/>
        <end position="364"/>
    </location>
</feature>
<evidence type="ECO:0000256" key="3">
    <source>
        <dbReference type="ARBA" id="ARBA00022448"/>
    </source>
</evidence>
<evidence type="ECO:0000313" key="12">
    <source>
        <dbReference type="Proteomes" id="UP000721844"/>
    </source>
</evidence>
<reference evidence="11 12" key="1">
    <citation type="journal article" date="2021" name="Microorganisms">
        <title>Acidisoma silvae sp. nov. and Acidisomacellulosilytica sp. nov., Two Acidophilic Bacteria Isolated from Decaying Wood, Hydrolyzing Cellulose and Producing Poly-3-hydroxybutyrate.</title>
        <authorList>
            <person name="Mieszkin S."/>
            <person name="Pouder E."/>
            <person name="Uroz S."/>
            <person name="Simon-Colin C."/>
            <person name="Alain K."/>
        </authorList>
    </citation>
    <scope>NUCLEOTIDE SEQUENCE [LARGE SCALE GENOMIC DNA]</scope>
    <source>
        <strain evidence="11 12">HW T5.17</strain>
    </source>
</reference>
<keyword evidence="8 9" id="KW-0472">Membrane</keyword>
<keyword evidence="4" id="KW-1003">Cell membrane</keyword>